<gene>
    <name evidence="10" type="ORF">CcCBS67573_g00287</name>
</gene>
<dbReference type="PANTHER" id="PTHR15608:SF0">
    <property type="entry name" value="HIV TAT-SPECIFIC FACTOR 1"/>
    <property type="match status" value="1"/>
</dbReference>
<protein>
    <recommendedName>
        <fullName evidence="9">RRM domain-containing protein</fullName>
    </recommendedName>
</protein>
<dbReference type="PROSITE" id="PS50102">
    <property type="entry name" value="RRM"/>
    <property type="match status" value="1"/>
</dbReference>
<keyword evidence="7" id="KW-0175">Coiled coil</keyword>
<keyword evidence="2" id="KW-0507">mRNA processing</keyword>
<evidence type="ECO:0000256" key="5">
    <source>
        <dbReference type="ARBA" id="ARBA00023187"/>
    </source>
</evidence>
<dbReference type="SUPFAM" id="SSF54928">
    <property type="entry name" value="RNA-binding domain, RBD"/>
    <property type="match status" value="1"/>
</dbReference>
<comment type="similarity">
    <text evidence="1">Belongs to the HTATSF1 family.</text>
</comment>
<comment type="caution">
    <text evidence="10">The sequence shown here is derived from an EMBL/GenBank/DDBJ whole genome shotgun (WGS) entry which is preliminary data.</text>
</comment>
<dbReference type="PANTHER" id="PTHR15608">
    <property type="entry name" value="SPLICING FACTOR U2AF-ASSOCIATED PROTEIN 2"/>
    <property type="match status" value="1"/>
</dbReference>
<organism evidence="10 11">
    <name type="scientific">Chytriomyces confervae</name>
    <dbReference type="NCBI Taxonomy" id="246404"/>
    <lineage>
        <taxon>Eukaryota</taxon>
        <taxon>Fungi</taxon>
        <taxon>Fungi incertae sedis</taxon>
        <taxon>Chytridiomycota</taxon>
        <taxon>Chytridiomycota incertae sedis</taxon>
        <taxon>Chytridiomycetes</taxon>
        <taxon>Chytridiales</taxon>
        <taxon>Chytriomycetaceae</taxon>
        <taxon>Chytriomyces</taxon>
    </lineage>
</organism>
<accession>A0A507FSZ0</accession>
<dbReference type="Pfam" id="PF00076">
    <property type="entry name" value="RRM_1"/>
    <property type="match status" value="2"/>
</dbReference>
<feature type="domain" description="RRM" evidence="9">
    <location>
        <begin position="92"/>
        <end position="181"/>
    </location>
</feature>
<keyword evidence="4 6" id="KW-0694">RNA-binding</keyword>
<dbReference type="EMBL" id="QEAP01000004">
    <property type="protein sequence ID" value="TPX78408.1"/>
    <property type="molecule type" value="Genomic_DNA"/>
</dbReference>
<evidence type="ECO:0000256" key="8">
    <source>
        <dbReference type="SAM" id="MobiDB-lite"/>
    </source>
</evidence>
<dbReference type="Gene3D" id="3.30.70.330">
    <property type="match status" value="2"/>
</dbReference>
<evidence type="ECO:0000313" key="11">
    <source>
        <dbReference type="Proteomes" id="UP000320333"/>
    </source>
</evidence>
<dbReference type="GO" id="GO:0000398">
    <property type="term" value="P:mRNA splicing, via spliceosome"/>
    <property type="evidence" value="ECO:0007669"/>
    <property type="project" value="InterPro"/>
</dbReference>
<dbReference type="GO" id="GO:0003723">
    <property type="term" value="F:RNA binding"/>
    <property type="evidence" value="ECO:0007669"/>
    <property type="project" value="UniProtKB-UniRule"/>
</dbReference>
<dbReference type="InterPro" id="IPR034392">
    <property type="entry name" value="TatSF1-like_RRM1"/>
</dbReference>
<evidence type="ECO:0000256" key="3">
    <source>
        <dbReference type="ARBA" id="ARBA00022737"/>
    </source>
</evidence>
<dbReference type="SMART" id="SM00360">
    <property type="entry name" value="RRM"/>
    <property type="match status" value="2"/>
</dbReference>
<evidence type="ECO:0000313" key="10">
    <source>
        <dbReference type="EMBL" id="TPX78408.1"/>
    </source>
</evidence>
<evidence type="ECO:0000256" key="6">
    <source>
        <dbReference type="PROSITE-ProRule" id="PRU00176"/>
    </source>
</evidence>
<evidence type="ECO:0000259" key="9">
    <source>
        <dbReference type="PROSITE" id="PS50102"/>
    </source>
</evidence>
<dbReference type="GO" id="GO:0005686">
    <property type="term" value="C:U2 snRNP"/>
    <property type="evidence" value="ECO:0007669"/>
    <property type="project" value="TreeGrafter"/>
</dbReference>
<keyword evidence="3" id="KW-0677">Repeat</keyword>
<evidence type="ECO:0000256" key="4">
    <source>
        <dbReference type="ARBA" id="ARBA00022884"/>
    </source>
</evidence>
<feature type="coiled-coil region" evidence="7">
    <location>
        <begin position="198"/>
        <end position="232"/>
    </location>
</feature>
<sequence length="352" mass="39661">MSAAEQTTVGPDGVTYKWDTTSNSWITAAEGQNEVNPALDPSIAVFDTSDDPTSIASMSAKANTNKRKHPTNADDNSVAEQKQQAPKKKFNSSIYITNLPPDTTAEELAETFSKYGLIMEDLSTGKPRIKMYQTENGEFKGDALVTFFKEESVRLAVDLMDDAEFRFGMPGTKIHVSQAVFKEKEKPAEDAAAKGAASAKGKQDKKKVQKKIQNLQKKLDWFEEENGKKSDKFARIVILKHMFTKQEIDEDPTLLIDLKEEVREECEKLGEVTNVVMYDHSDDGVMTVRFKEVEAAAKCVEKNNNRFFGGRRIVAYLFDGKEKFKETKTASQIQAEEEQRLSAFENWLEENH</sequence>
<proteinExistence type="inferred from homology"/>
<keyword evidence="11" id="KW-1185">Reference proteome</keyword>
<dbReference type="STRING" id="246404.A0A507FSZ0"/>
<dbReference type="CDD" id="cd12281">
    <property type="entry name" value="RRM1_TatSF1_like"/>
    <property type="match status" value="1"/>
</dbReference>
<dbReference type="InterPro" id="IPR035979">
    <property type="entry name" value="RBD_domain_sf"/>
</dbReference>
<name>A0A507FSZ0_9FUNG</name>
<dbReference type="Proteomes" id="UP000320333">
    <property type="component" value="Unassembled WGS sequence"/>
</dbReference>
<dbReference type="GO" id="GO:0005684">
    <property type="term" value="C:U2-type spliceosomal complex"/>
    <property type="evidence" value="ECO:0007669"/>
    <property type="project" value="TreeGrafter"/>
</dbReference>
<dbReference type="InterPro" id="IPR012677">
    <property type="entry name" value="Nucleotide-bd_a/b_plait_sf"/>
</dbReference>
<dbReference type="InterPro" id="IPR000504">
    <property type="entry name" value="RRM_dom"/>
</dbReference>
<evidence type="ECO:0000256" key="1">
    <source>
        <dbReference type="ARBA" id="ARBA00007747"/>
    </source>
</evidence>
<dbReference type="FunFam" id="3.30.70.330:FF:000105">
    <property type="entry name" value="HIV Tat-specific factor 1 homolog"/>
    <property type="match status" value="1"/>
</dbReference>
<feature type="compositionally biased region" description="Polar residues" evidence="8">
    <location>
        <begin position="73"/>
        <end position="84"/>
    </location>
</feature>
<dbReference type="CDD" id="cd12285">
    <property type="entry name" value="RRM3_RBM39_like"/>
    <property type="match status" value="1"/>
</dbReference>
<evidence type="ECO:0000256" key="2">
    <source>
        <dbReference type="ARBA" id="ARBA00022664"/>
    </source>
</evidence>
<feature type="region of interest" description="Disordered" evidence="8">
    <location>
        <begin position="42"/>
        <end position="86"/>
    </location>
</feature>
<feature type="compositionally biased region" description="Polar residues" evidence="8">
    <location>
        <begin position="51"/>
        <end position="63"/>
    </location>
</feature>
<evidence type="ECO:0000256" key="7">
    <source>
        <dbReference type="SAM" id="Coils"/>
    </source>
</evidence>
<dbReference type="AlphaFoldDB" id="A0A507FSZ0"/>
<keyword evidence="5" id="KW-0508">mRNA splicing</keyword>
<reference evidence="10 11" key="1">
    <citation type="journal article" date="2019" name="Sci. Rep.">
        <title>Comparative genomics of chytrid fungi reveal insights into the obligate biotrophic and pathogenic lifestyle of Synchytrium endobioticum.</title>
        <authorList>
            <person name="van de Vossenberg B.T.L.H."/>
            <person name="Warris S."/>
            <person name="Nguyen H.D.T."/>
            <person name="van Gent-Pelzer M.P.E."/>
            <person name="Joly D.L."/>
            <person name="van de Geest H.C."/>
            <person name="Bonants P.J.M."/>
            <person name="Smith D.S."/>
            <person name="Levesque C.A."/>
            <person name="van der Lee T.A.J."/>
        </authorList>
    </citation>
    <scope>NUCLEOTIDE SEQUENCE [LARGE SCALE GENOMIC DNA]</scope>
    <source>
        <strain evidence="10 11">CBS 675.73</strain>
    </source>
</reference>
<dbReference type="InterPro" id="IPR034393">
    <property type="entry name" value="TatSF1-like"/>
</dbReference>
<dbReference type="FunFam" id="3.30.70.330:FF:000329">
    <property type="entry name" value="splicing factor U2AF-associated protein 2"/>
    <property type="match status" value="1"/>
</dbReference>
<dbReference type="OrthoDB" id="10258585at2759"/>